<accession>A0A816JD02</accession>
<protein>
    <submittedName>
        <fullName evidence="1">(rape) hypothetical protein</fullName>
    </submittedName>
</protein>
<reference evidence="1" key="1">
    <citation type="submission" date="2021-01" db="EMBL/GenBank/DDBJ databases">
        <authorList>
            <consortium name="Genoscope - CEA"/>
            <person name="William W."/>
        </authorList>
    </citation>
    <scope>NUCLEOTIDE SEQUENCE</scope>
</reference>
<gene>
    <name evidence="1" type="ORF">DARMORV10_C04P03400.1</name>
</gene>
<organism evidence="1">
    <name type="scientific">Brassica napus</name>
    <name type="common">Rape</name>
    <dbReference type="NCBI Taxonomy" id="3708"/>
    <lineage>
        <taxon>Eukaryota</taxon>
        <taxon>Viridiplantae</taxon>
        <taxon>Streptophyta</taxon>
        <taxon>Embryophyta</taxon>
        <taxon>Tracheophyta</taxon>
        <taxon>Spermatophyta</taxon>
        <taxon>Magnoliopsida</taxon>
        <taxon>eudicotyledons</taxon>
        <taxon>Gunneridae</taxon>
        <taxon>Pentapetalae</taxon>
        <taxon>rosids</taxon>
        <taxon>malvids</taxon>
        <taxon>Brassicales</taxon>
        <taxon>Brassicaceae</taxon>
        <taxon>Brassiceae</taxon>
        <taxon>Brassica</taxon>
    </lineage>
</organism>
<dbReference type="EMBL" id="HG994368">
    <property type="protein sequence ID" value="CAF1802099.1"/>
    <property type="molecule type" value="Genomic_DNA"/>
</dbReference>
<evidence type="ECO:0000313" key="1">
    <source>
        <dbReference type="EMBL" id="CAF1802099.1"/>
    </source>
</evidence>
<sequence length="80" mass="9335">MLTLRLKLEFLLVINHLRAHLFDKWRGVLIELLLDRIKWRGVLIELDICLLGQLGVWFGHKEEISLVDVLNMKLQNTGSS</sequence>
<proteinExistence type="predicted"/>
<name>A0A816JD02_BRANA</name>
<dbReference type="AlphaFoldDB" id="A0A816JD02"/>
<dbReference type="Proteomes" id="UP001295469">
    <property type="component" value="Chromosome C04"/>
</dbReference>